<dbReference type="Proteomes" id="UP001147733">
    <property type="component" value="Unassembled WGS sequence"/>
</dbReference>
<comment type="caution">
    <text evidence="1">The sequence shown here is derived from an EMBL/GenBank/DDBJ whole genome shotgun (WGS) entry which is preliminary data.</text>
</comment>
<keyword evidence="2" id="KW-1185">Reference proteome</keyword>
<sequence length="97" mass="10626">MKVAEILSDLTSLRVCDHNAALTLVNAHQTTLNKSSPSKTDLVSTDAIGSTENTDLQRAKELVELHSEVKSRHANGEVDDALQQARAQVYEVLRQLS</sequence>
<dbReference type="RefSeq" id="XP_056501282.1">
    <property type="nucleotide sequence ID" value="XM_056644468.1"/>
</dbReference>
<reference evidence="1" key="2">
    <citation type="journal article" date="2023" name="IMA Fungus">
        <title>Comparative genomic study of the Penicillium genus elucidates a diverse pangenome and 15 lateral gene transfer events.</title>
        <authorList>
            <person name="Petersen C."/>
            <person name="Sorensen T."/>
            <person name="Nielsen M.R."/>
            <person name="Sondergaard T.E."/>
            <person name="Sorensen J.L."/>
            <person name="Fitzpatrick D.A."/>
            <person name="Frisvad J.C."/>
            <person name="Nielsen K.L."/>
        </authorList>
    </citation>
    <scope>NUCLEOTIDE SEQUENCE</scope>
    <source>
        <strain evidence="1">IBT 23319</strain>
    </source>
</reference>
<dbReference type="OrthoDB" id="5394455at2759"/>
<dbReference type="GeneID" id="81383635"/>
<proteinExistence type="predicted"/>
<gene>
    <name evidence="1" type="ORF">N7469_005548</name>
</gene>
<evidence type="ECO:0000313" key="2">
    <source>
        <dbReference type="Proteomes" id="UP001147733"/>
    </source>
</evidence>
<evidence type="ECO:0000313" key="1">
    <source>
        <dbReference type="EMBL" id="KAJ5233782.1"/>
    </source>
</evidence>
<dbReference type="EMBL" id="JAPQKT010000004">
    <property type="protein sequence ID" value="KAJ5233782.1"/>
    <property type="molecule type" value="Genomic_DNA"/>
</dbReference>
<accession>A0A9W9TPE8</accession>
<reference evidence="1" key="1">
    <citation type="submission" date="2022-11" db="EMBL/GenBank/DDBJ databases">
        <authorList>
            <person name="Petersen C."/>
        </authorList>
    </citation>
    <scope>NUCLEOTIDE SEQUENCE</scope>
    <source>
        <strain evidence="1">IBT 23319</strain>
    </source>
</reference>
<dbReference type="AlphaFoldDB" id="A0A9W9TPE8"/>
<name>A0A9W9TPE8_PENCI</name>
<protein>
    <submittedName>
        <fullName evidence="1">Uncharacterized protein</fullName>
    </submittedName>
</protein>
<organism evidence="1 2">
    <name type="scientific">Penicillium citrinum</name>
    <dbReference type="NCBI Taxonomy" id="5077"/>
    <lineage>
        <taxon>Eukaryota</taxon>
        <taxon>Fungi</taxon>
        <taxon>Dikarya</taxon>
        <taxon>Ascomycota</taxon>
        <taxon>Pezizomycotina</taxon>
        <taxon>Eurotiomycetes</taxon>
        <taxon>Eurotiomycetidae</taxon>
        <taxon>Eurotiales</taxon>
        <taxon>Aspergillaceae</taxon>
        <taxon>Penicillium</taxon>
    </lineage>
</organism>